<dbReference type="InterPro" id="IPR016095">
    <property type="entry name" value="Ribosomal_uL1_3-a/b-sand"/>
</dbReference>
<name>A0A1H8RWV6_9EURY</name>
<dbReference type="GO" id="GO:0019843">
    <property type="term" value="F:rRNA binding"/>
    <property type="evidence" value="ECO:0007669"/>
    <property type="project" value="UniProtKB-UniRule"/>
</dbReference>
<dbReference type="OrthoDB" id="10382at2157"/>
<evidence type="ECO:0000256" key="7">
    <source>
        <dbReference type="ARBA" id="ARBA00022884"/>
    </source>
</evidence>
<dbReference type="GO" id="GO:0015934">
    <property type="term" value="C:large ribosomal subunit"/>
    <property type="evidence" value="ECO:0007669"/>
    <property type="project" value="InterPro"/>
</dbReference>
<dbReference type="GO" id="GO:0000049">
    <property type="term" value="F:tRNA binding"/>
    <property type="evidence" value="ECO:0007669"/>
    <property type="project" value="UniProtKB-KW"/>
</dbReference>
<reference evidence="14" key="1">
    <citation type="submission" date="2016-10" db="EMBL/GenBank/DDBJ databases">
        <authorList>
            <person name="Varghese N."/>
            <person name="Submissions S."/>
        </authorList>
    </citation>
    <scope>NUCLEOTIDE SEQUENCE [LARGE SCALE GENOMIC DNA]</scope>
    <source>
        <strain evidence="14">CGMCC 1.10121</strain>
    </source>
</reference>
<dbReference type="InterPro" id="IPR028364">
    <property type="entry name" value="Ribosomal_uL1/biogenesis"/>
</dbReference>
<dbReference type="InterPro" id="IPR023674">
    <property type="entry name" value="Ribosomal_uL1-like"/>
</dbReference>
<dbReference type="Proteomes" id="UP000199126">
    <property type="component" value="Unassembled WGS sequence"/>
</dbReference>
<keyword evidence="9 11" id="KW-0687">Ribonucleoprotein</keyword>
<dbReference type="SUPFAM" id="SSF56808">
    <property type="entry name" value="Ribosomal protein L1"/>
    <property type="match status" value="1"/>
</dbReference>
<keyword evidence="7 11" id="KW-0694">RNA-binding</keyword>
<dbReference type="PIRSF" id="PIRSF002155">
    <property type="entry name" value="Ribosomal_L1"/>
    <property type="match status" value="1"/>
</dbReference>
<gene>
    <name evidence="11" type="primary">rpl1</name>
    <name evidence="13" type="ORF">SAMN04487948_104290</name>
</gene>
<evidence type="ECO:0000313" key="14">
    <source>
        <dbReference type="Proteomes" id="UP000199126"/>
    </source>
</evidence>
<comment type="function">
    <text evidence="10">Probably involved in E site tRNA release. Binds directly to 23S rRNA.</text>
</comment>
<dbReference type="CDD" id="cd00403">
    <property type="entry name" value="Ribosomal_L1"/>
    <property type="match status" value="1"/>
</dbReference>
<comment type="function">
    <text evidence="11">Binds directly to 23S rRNA. Probably involved in E site tRNA release.</text>
</comment>
<dbReference type="InterPro" id="IPR002143">
    <property type="entry name" value="Ribosomal_uL1"/>
</dbReference>
<dbReference type="EMBL" id="FODV01000004">
    <property type="protein sequence ID" value="SEO70860.1"/>
    <property type="molecule type" value="Genomic_DNA"/>
</dbReference>
<evidence type="ECO:0000256" key="4">
    <source>
        <dbReference type="ARBA" id="ARBA00022555"/>
    </source>
</evidence>
<dbReference type="NCBIfam" id="NF003244">
    <property type="entry name" value="PRK04203.1"/>
    <property type="match status" value="1"/>
</dbReference>
<dbReference type="InterPro" id="IPR023673">
    <property type="entry name" value="Ribosomal_uL1_CS"/>
</dbReference>
<keyword evidence="3 11" id="KW-0678">Repressor</keyword>
<evidence type="ECO:0000256" key="6">
    <source>
        <dbReference type="ARBA" id="ARBA00022845"/>
    </source>
</evidence>
<evidence type="ECO:0000256" key="8">
    <source>
        <dbReference type="ARBA" id="ARBA00022980"/>
    </source>
</evidence>
<proteinExistence type="inferred from homology"/>
<evidence type="ECO:0000256" key="1">
    <source>
        <dbReference type="ARBA" id="ARBA00010531"/>
    </source>
</evidence>
<keyword evidence="6 11" id="KW-0810">Translation regulation</keyword>
<keyword evidence="4 11" id="KW-0820">tRNA-binding</keyword>
<dbReference type="Gene3D" id="3.40.50.790">
    <property type="match status" value="1"/>
</dbReference>
<dbReference type="Gene3D" id="3.30.190.20">
    <property type="match status" value="1"/>
</dbReference>
<accession>A0A1H8RWV6</accession>
<evidence type="ECO:0000256" key="3">
    <source>
        <dbReference type="ARBA" id="ARBA00022491"/>
    </source>
</evidence>
<organism evidence="13 14">
    <name type="scientific">Halogranum amylolyticum</name>
    <dbReference type="NCBI Taxonomy" id="660520"/>
    <lineage>
        <taxon>Archaea</taxon>
        <taxon>Methanobacteriati</taxon>
        <taxon>Methanobacteriota</taxon>
        <taxon>Stenosarchaea group</taxon>
        <taxon>Halobacteria</taxon>
        <taxon>Halobacteriales</taxon>
        <taxon>Haloferacaceae</taxon>
    </lineage>
</organism>
<dbReference type="GO" id="GO:0006417">
    <property type="term" value="P:regulation of translation"/>
    <property type="evidence" value="ECO:0007669"/>
    <property type="project" value="UniProtKB-KW"/>
</dbReference>
<evidence type="ECO:0000256" key="10">
    <source>
        <dbReference type="ARBA" id="ARBA00045545"/>
    </source>
</evidence>
<dbReference type="GO" id="GO:0006412">
    <property type="term" value="P:translation"/>
    <property type="evidence" value="ECO:0007669"/>
    <property type="project" value="UniProtKB-UniRule"/>
</dbReference>
<evidence type="ECO:0000256" key="11">
    <source>
        <dbReference type="HAMAP-Rule" id="MF_01318"/>
    </source>
</evidence>
<evidence type="ECO:0000313" key="13">
    <source>
        <dbReference type="EMBL" id="SEO70860.1"/>
    </source>
</evidence>
<dbReference type="FunFam" id="3.40.50.790:FF:000005">
    <property type="entry name" value="50S ribosomal protein L1"/>
    <property type="match status" value="1"/>
</dbReference>
<dbReference type="AlphaFoldDB" id="A0A1H8RWV6"/>
<dbReference type="GO" id="GO:0003735">
    <property type="term" value="F:structural constituent of ribosome"/>
    <property type="evidence" value="ECO:0007669"/>
    <property type="project" value="InterPro"/>
</dbReference>
<comment type="function">
    <text evidence="11">Protein L1 is also a translational repressor protein, it controls the translation of its operon by binding to its mRNA.</text>
</comment>
<dbReference type="RefSeq" id="WP_089823576.1">
    <property type="nucleotide sequence ID" value="NZ_FODV01000004.1"/>
</dbReference>
<sequence length="213" mass="23384">MADDTIVQAVSRALDEAPERNFRETVDLAVNLRDLDLNDPSKRIDEGVVLPAGTGQDTQIVVFATGETALRAEDVADKVLSPDELEELGDDTDAAKDLADETDFFVAEASMMQNIGRYLGTVLGPRGKMPTPLQPDDDVVEVVNRMKNTVQLRSRDRRTFHTRVGAQDMSADEIADNIDVIIRRLEANLEKGPLNIDSVYVKTTMGPSVEVEA</sequence>
<dbReference type="HAMAP" id="MF_01318_A">
    <property type="entry name" value="Ribosomal_uL1_A"/>
    <property type="match status" value="1"/>
</dbReference>
<dbReference type="InterPro" id="IPR023669">
    <property type="entry name" value="Ribosomal_uL1_arc"/>
</dbReference>
<comment type="subunit">
    <text evidence="2 11">Part of the 50S ribosomal subunit.</text>
</comment>
<comment type="similarity">
    <text evidence="1 11 12">Belongs to the universal ribosomal protein uL1 family.</text>
</comment>
<evidence type="ECO:0000256" key="5">
    <source>
        <dbReference type="ARBA" id="ARBA00022730"/>
    </source>
</evidence>
<dbReference type="PROSITE" id="PS01199">
    <property type="entry name" value="RIBOSOMAL_L1"/>
    <property type="match status" value="1"/>
</dbReference>
<dbReference type="PANTHER" id="PTHR36427">
    <property type="entry name" value="54S RIBOSOMAL PROTEIN L1, MITOCHONDRIAL"/>
    <property type="match status" value="1"/>
</dbReference>
<evidence type="ECO:0000256" key="12">
    <source>
        <dbReference type="RuleBase" id="RU000659"/>
    </source>
</evidence>
<keyword evidence="8 11" id="KW-0689">Ribosomal protein</keyword>
<dbReference type="PANTHER" id="PTHR36427:SF3">
    <property type="entry name" value="LARGE RIBOSOMAL SUBUNIT PROTEIN UL1M"/>
    <property type="match status" value="1"/>
</dbReference>
<evidence type="ECO:0000256" key="2">
    <source>
        <dbReference type="ARBA" id="ARBA00011838"/>
    </source>
</evidence>
<protein>
    <recommendedName>
        <fullName evidence="11">Large ribosomal subunit protein uL1</fullName>
    </recommendedName>
</protein>
<dbReference type="Pfam" id="PF00687">
    <property type="entry name" value="Ribosomal_L1"/>
    <property type="match status" value="1"/>
</dbReference>
<keyword evidence="5 11" id="KW-0699">rRNA-binding</keyword>
<evidence type="ECO:0000256" key="9">
    <source>
        <dbReference type="ARBA" id="ARBA00023274"/>
    </source>
</evidence>
<keyword evidence="14" id="KW-1185">Reference proteome</keyword>